<keyword evidence="3" id="KW-1185">Reference proteome</keyword>
<evidence type="ECO:0000313" key="3">
    <source>
        <dbReference type="Proteomes" id="UP001215280"/>
    </source>
</evidence>
<accession>A0AAD7K542</accession>
<sequence length="276" mass="28452">MTNSSSSDEPAAVHDGDGPRPNLAAPPLRLTLPTPFSAPAAVVHFRRTLLLSHVPTTGLPMRPPGTACTVSTVLILLSNGTPLNLSGSVPHVRSHHLCVHSALSTPHIGAGPSTTWSEDGDGDAGSEAGMPKAVHFPVSDQARVLFKRSTCPPLSPSTLRPESESESETIPGVHWVSASFPASTSTYASVSTSASASATTSTSTSASSAASASAASAPGRVPSRVYTSRVPHQKRRTKPEHGWRHALGAPDIGCAPSMVLLKGAGTGRSCEHPYII</sequence>
<feature type="region of interest" description="Disordered" evidence="1">
    <location>
        <begin position="1"/>
        <end position="27"/>
    </location>
</feature>
<proteinExistence type="predicted"/>
<evidence type="ECO:0000313" key="2">
    <source>
        <dbReference type="EMBL" id="KAJ7778574.1"/>
    </source>
</evidence>
<name>A0AAD7K542_9AGAR</name>
<evidence type="ECO:0000256" key="1">
    <source>
        <dbReference type="SAM" id="MobiDB-lite"/>
    </source>
</evidence>
<protein>
    <submittedName>
        <fullName evidence="2">Uncharacterized protein</fullName>
    </submittedName>
</protein>
<feature type="region of interest" description="Disordered" evidence="1">
    <location>
        <begin position="149"/>
        <end position="168"/>
    </location>
</feature>
<dbReference type="EMBL" id="JARJLG010000008">
    <property type="protein sequence ID" value="KAJ7778574.1"/>
    <property type="molecule type" value="Genomic_DNA"/>
</dbReference>
<feature type="compositionally biased region" description="Low complexity" evidence="1">
    <location>
        <begin position="200"/>
        <end position="217"/>
    </location>
</feature>
<comment type="caution">
    <text evidence="2">The sequence shown here is derived from an EMBL/GenBank/DDBJ whole genome shotgun (WGS) entry which is preliminary data.</text>
</comment>
<reference evidence="2" key="1">
    <citation type="submission" date="2023-03" db="EMBL/GenBank/DDBJ databases">
        <title>Massive genome expansion in bonnet fungi (Mycena s.s.) driven by repeated elements and novel gene families across ecological guilds.</title>
        <authorList>
            <consortium name="Lawrence Berkeley National Laboratory"/>
            <person name="Harder C.B."/>
            <person name="Miyauchi S."/>
            <person name="Viragh M."/>
            <person name="Kuo A."/>
            <person name="Thoen E."/>
            <person name="Andreopoulos B."/>
            <person name="Lu D."/>
            <person name="Skrede I."/>
            <person name="Drula E."/>
            <person name="Henrissat B."/>
            <person name="Morin E."/>
            <person name="Kohler A."/>
            <person name="Barry K."/>
            <person name="LaButti K."/>
            <person name="Morin E."/>
            <person name="Salamov A."/>
            <person name="Lipzen A."/>
            <person name="Mereny Z."/>
            <person name="Hegedus B."/>
            <person name="Baldrian P."/>
            <person name="Stursova M."/>
            <person name="Weitz H."/>
            <person name="Taylor A."/>
            <person name="Grigoriev I.V."/>
            <person name="Nagy L.G."/>
            <person name="Martin F."/>
            <person name="Kauserud H."/>
        </authorList>
    </citation>
    <scope>NUCLEOTIDE SEQUENCE</scope>
    <source>
        <strain evidence="2">CBHHK188m</strain>
    </source>
</reference>
<organism evidence="2 3">
    <name type="scientific">Mycena maculata</name>
    <dbReference type="NCBI Taxonomy" id="230809"/>
    <lineage>
        <taxon>Eukaryota</taxon>
        <taxon>Fungi</taxon>
        <taxon>Dikarya</taxon>
        <taxon>Basidiomycota</taxon>
        <taxon>Agaricomycotina</taxon>
        <taxon>Agaricomycetes</taxon>
        <taxon>Agaricomycetidae</taxon>
        <taxon>Agaricales</taxon>
        <taxon>Marasmiineae</taxon>
        <taxon>Mycenaceae</taxon>
        <taxon>Mycena</taxon>
    </lineage>
</organism>
<feature type="region of interest" description="Disordered" evidence="1">
    <location>
        <begin position="109"/>
        <end position="130"/>
    </location>
</feature>
<dbReference type="Proteomes" id="UP001215280">
    <property type="component" value="Unassembled WGS sequence"/>
</dbReference>
<gene>
    <name evidence="2" type="ORF">DFH07DRAFT_950594</name>
</gene>
<feature type="region of interest" description="Disordered" evidence="1">
    <location>
        <begin position="200"/>
        <end position="244"/>
    </location>
</feature>
<dbReference type="AlphaFoldDB" id="A0AAD7K542"/>